<evidence type="ECO:0000259" key="6">
    <source>
        <dbReference type="PROSITE" id="PS50801"/>
    </source>
</evidence>
<name>A0A1W4WHS8_AGRPL</name>
<feature type="transmembrane region" description="Helical" evidence="5">
    <location>
        <begin position="327"/>
        <end position="347"/>
    </location>
</feature>
<dbReference type="InterPro" id="IPR011547">
    <property type="entry name" value="SLC26A/SulP_dom"/>
</dbReference>
<dbReference type="InterPro" id="IPR002645">
    <property type="entry name" value="STAS_dom"/>
</dbReference>
<comment type="subcellular location">
    <subcellularLocation>
        <location evidence="1">Membrane</location>
        <topology evidence="1">Multi-pass membrane protein</topology>
    </subcellularLocation>
</comment>
<feature type="transmembrane region" description="Helical" evidence="5">
    <location>
        <begin position="214"/>
        <end position="232"/>
    </location>
</feature>
<dbReference type="CDD" id="cd07042">
    <property type="entry name" value="STAS_SulP_like_sulfate_transporter"/>
    <property type="match status" value="1"/>
</dbReference>
<dbReference type="InterPro" id="IPR001902">
    <property type="entry name" value="SLC26A/SulP_fam"/>
</dbReference>
<dbReference type="Gene3D" id="3.30.750.24">
    <property type="entry name" value="STAS domain"/>
    <property type="match status" value="1"/>
</dbReference>
<keyword evidence="7" id="KW-1185">Reference proteome</keyword>
<feature type="transmembrane region" description="Helical" evidence="5">
    <location>
        <begin position="472"/>
        <end position="489"/>
    </location>
</feature>
<evidence type="ECO:0000256" key="3">
    <source>
        <dbReference type="ARBA" id="ARBA00022989"/>
    </source>
</evidence>
<dbReference type="PANTHER" id="PTHR11814">
    <property type="entry name" value="SULFATE TRANSPORTER"/>
    <property type="match status" value="1"/>
</dbReference>
<evidence type="ECO:0000256" key="2">
    <source>
        <dbReference type="ARBA" id="ARBA00022692"/>
    </source>
</evidence>
<dbReference type="PROSITE" id="PS50801">
    <property type="entry name" value="STAS"/>
    <property type="match status" value="1"/>
</dbReference>
<gene>
    <name evidence="8" type="primary">LOC108735829</name>
</gene>
<evidence type="ECO:0000256" key="5">
    <source>
        <dbReference type="SAM" id="Phobius"/>
    </source>
</evidence>
<feature type="transmembrane region" description="Helical" evidence="5">
    <location>
        <begin position="412"/>
        <end position="434"/>
    </location>
</feature>
<sequence>MNKASNIFDKYSIICYYLESFNTFQAMSSEKKDLPVLYDGLMERNGQLEKAALHVERPVYQIEDLNEATLYGKPHTTYGQVCRKVLCSCDCREYVSDTVPILKWLPEYNWRSDIIGDILSGITVAVMHIPQGMAYGMLGNLPPIVGIYMAFFPVLIYFFFGTSRHASIGTFAIVCLMTGKIVTKHSNAEFLSNGTLVLQNGTDPNGPIYTNMEVATAVTFTVALIQIVMYVFRLGIITNLLSETLVNGFTCASAFHVFFSQLKDLLGIPIRKRAGYFKLVKTLQDVVLALPEANRTVLLISFVFSIVMYLNNEYLKPWIAKRTRIPMPIELIAVIAGTLVSYCFNLSEDQGVNIINYIPTGLPAPTVPTLSLVKDIFLECFVVMIISYTVEISMAFLLAQKGRYEVDANQELLAMSLSNFTGSFFSCMPISASLSRSLIQYNVGGITQIASIISCFLLLFVLMWIGPIFEPLPKCVLASIIVVALKGMLMQFQDLRKYWKLSKWDAFVWIVTFFTTVLVDIDIGLLAGVIISLFSLLVRGNRPYTCLLGVLPSTDLYLDIKRYKGVQEIHGIKIFHYTGSLNFSSKTLFRTLLYKRVGFDPIKVLSKRARQGETHNYDESADMLIKCVIIDFSALSYIDPAGVDQLRQICNVYKQLNIEVYFTGCSGPVYEVLMKCNVHENRTNQFIIFPTVHDAVLFAQAMLFTVKKET</sequence>
<dbReference type="OrthoDB" id="288203at2759"/>
<dbReference type="KEGG" id="apln:108735829"/>
<evidence type="ECO:0000256" key="4">
    <source>
        <dbReference type="ARBA" id="ARBA00023136"/>
    </source>
</evidence>
<keyword evidence="3 5" id="KW-1133">Transmembrane helix</keyword>
<dbReference type="STRING" id="224129.A0A1W4WHS8"/>
<feature type="domain" description="STAS" evidence="6">
    <location>
        <begin position="562"/>
        <end position="699"/>
    </location>
</feature>
<dbReference type="InParanoid" id="A0A1W4WHS8"/>
<dbReference type="Pfam" id="PF01740">
    <property type="entry name" value="STAS"/>
    <property type="match status" value="1"/>
</dbReference>
<dbReference type="GO" id="GO:0016020">
    <property type="term" value="C:membrane"/>
    <property type="evidence" value="ECO:0007669"/>
    <property type="project" value="UniProtKB-SubCell"/>
</dbReference>
<proteinExistence type="predicted"/>
<organism evidence="7 8">
    <name type="scientific">Agrilus planipennis</name>
    <name type="common">Emerald ash borer</name>
    <name type="synonym">Agrilus marcopoli</name>
    <dbReference type="NCBI Taxonomy" id="224129"/>
    <lineage>
        <taxon>Eukaryota</taxon>
        <taxon>Metazoa</taxon>
        <taxon>Ecdysozoa</taxon>
        <taxon>Arthropoda</taxon>
        <taxon>Hexapoda</taxon>
        <taxon>Insecta</taxon>
        <taxon>Pterygota</taxon>
        <taxon>Neoptera</taxon>
        <taxon>Endopterygota</taxon>
        <taxon>Coleoptera</taxon>
        <taxon>Polyphaga</taxon>
        <taxon>Elateriformia</taxon>
        <taxon>Buprestoidea</taxon>
        <taxon>Buprestidae</taxon>
        <taxon>Agrilinae</taxon>
        <taxon>Agrilus</taxon>
    </lineage>
</organism>
<dbReference type="Proteomes" id="UP000192223">
    <property type="component" value="Unplaced"/>
</dbReference>
<dbReference type="RefSeq" id="XP_018323506.1">
    <property type="nucleotide sequence ID" value="XM_018468004.2"/>
</dbReference>
<evidence type="ECO:0000256" key="1">
    <source>
        <dbReference type="ARBA" id="ARBA00004141"/>
    </source>
</evidence>
<dbReference type="Pfam" id="PF00916">
    <property type="entry name" value="Sulfate_transp"/>
    <property type="match status" value="1"/>
</dbReference>
<dbReference type="GeneID" id="108735829"/>
<feature type="transmembrane region" description="Helical" evidence="5">
    <location>
        <begin position="376"/>
        <end position="400"/>
    </location>
</feature>
<keyword evidence="2 5" id="KW-0812">Transmembrane</keyword>
<dbReference type="SUPFAM" id="SSF52091">
    <property type="entry name" value="SpoIIaa-like"/>
    <property type="match status" value="1"/>
</dbReference>
<dbReference type="GO" id="GO:0055085">
    <property type="term" value="P:transmembrane transport"/>
    <property type="evidence" value="ECO:0007669"/>
    <property type="project" value="InterPro"/>
</dbReference>
<feature type="transmembrane region" description="Helical" evidence="5">
    <location>
        <begin position="296"/>
        <end position="315"/>
    </location>
</feature>
<protein>
    <submittedName>
        <fullName evidence="8">Prestin isoform X1</fullName>
    </submittedName>
</protein>
<keyword evidence="4 5" id="KW-0472">Membrane</keyword>
<reference evidence="8" key="1">
    <citation type="submission" date="2025-08" db="UniProtKB">
        <authorList>
            <consortium name="RefSeq"/>
        </authorList>
    </citation>
    <scope>IDENTIFICATION</scope>
    <source>
        <tissue evidence="8">Entire body</tissue>
    </source>
</reference>
<dbReference type="FunCoup" id="A0A1W4WHS8">
    <property type="interactions" value="109"/>
</dbReference>
<evidence type="ECO:0000313" key="8">
    <source>
        <dbReference type="RefSeq" id="XP_018323506.1"/>
    </source>
</evidence>
<dbReference type="InterPro" id="IPR036513">
    <property type="entry name" value="STAS_dom_sf"/>
</dbReference>
<feature type="transmembrane region" description="Helical" evidence="5">
    <location>
        <begin position="446"/>
        <end position="465"/>
    </location>
</feature>
<dbReference type="NCBIfam" id="TIGR00815">
    <property type="entry name" value="sulP"/>
    <property type="match status" value="1"/>
</dbReference>
<feature type="transmembrane region" description="Helical" evidence="5">
    <location>
        <begin position="509"/>
        <end position="538"/>
    </location>
</feature>
<feature type="transmembrane region" description="Helical" evidence="5">
    <location>
        <begin position="141"/>
        <end position="160"/>
    </location>
</feature>
<accession>A0A1W4WHS8</accession>
<dbReference type="AlphaFoldDB" id="A0A1W4WHS8"/>
<evidence type="ECO:0000313" key="7">
    <source>
        <dbReference type="Proteomes" id="UP000192223"/>
    </source>
</evidence>